<accession>A0A2M9A9J0</accession>
<proteinExistence type="predicted"/>
<sequence length="108" mass="12598">MKHETRNIADLSRIPTCSEFARLKQELESLRAKLPKWHRCDEPDDDGFVDLPPESGCYFAQYETTWADGVTKSYCDSLEFDEDACDWPQLTNHCRVIQWCENPTPPEE</sequence>
<dbReference type="Proteomes" id="UP000231134">
    <property type="component" value="Unassembled WGS sequence"/>
</dbReference>
<name>A0A2M9A9J0_9BACT</name>
<evidence type="ECO:0000313" key="1">
    <source>
        <dbReference type="EMBL" id="PJJ42348.1"/>
    </source>
</evidence>
<organism evidence="1 2">
    <name type="scientific">Hallerella succinigenes</name>
    <dbReference type="NCBI Taxonomy" id="1896222"/>
    <lineage>
        <taxon>Bacteria</taxon>
        <taxon>Pseudomonadati</taxon>
        <taxon>Fibrobacterota</taxon>
        <taxon>Fibrobacteria</taxon>
        <taxon>Fibrobacterales</taxon>
        <taxon>Fibrobacteraceae</taxon>
        <taxon>Hallerella</taxon>
    </lineage>
</organism>
<comment type="caution">
    <text evidence="1">The sequence shown here is derived from an EMBL/GenBank/DDBJ whole genome shotgun (WGS) entry which is preliminary data.</text>
</comment>
<keyword evidence="2" id="KW-1185">Reference proteome</keyword>
<dbReference type="EMBL" id="PGEX01000001">
    <property type="protein sequence ID" value="PJJ42348.1"/>
    <property type="molecule type" value="Genomic_DNA"/>
</dbReference>
<protein>
    <submittedName>
        <fullName evidence="1">Uncharacterized protein</fullName>
    </submittedName>
</protein>
<dbReference type="AlphaFoldDB" id="A0A2M9A9J0"/>
<gene>
    <name evidence="1" type="ORF">BGX16_2374</name>
</gene>
<evidence type="ECO:0000313" key="2">
    <source>
        <dbReference type="Proteomes" id="UP000231134"/>
    </source>
</evidence>
<reference evidence="1 2" key="1">
    <citation type="submission" date="2017-11" db="EMBL/GenBank/DDBJ databases">
        <title>Animal gut microbial communities from fecal samples from Wisconsin, USA.</title>
        <authorList>
            <person name="Neumann A."/>
        </authorList>
    </citation>
    <scope>NUCLEOTIDE SEQUENCE [LARGE SCALE GENOMIC DNA]</scope>
    <source>
        <strain evidence="1 2">UWS3</strain>
    </source>
</reference>
<dbReference type="RefSeq" id="WP_100426208.1">
    <property type="nucleotide sequence ID" value="NZ_PGEX01000001.1"/>
</dbReference>